<evidence type="ECO:0000256" key="2">
    <source>
        <dbReference type="SAM" id="Phobius"/>
    </source>
</evidence>
<feature type="region of interest" description="Disordered" evidence="1">
    <location>
        <begin position="1"/>
        <end position="27"/>
    </location>
</feature>
<evidence type="ECO:0000313" key="3">
    <source>
        <dbReference type="EMBL" id="CAJ1947355.1"/>
    </source>
</evidence>
<sequence>MSEHSASPTSTEKRRLNEDTISSLPRKSFQVTMTGGIMYQGHSCATLATQNSSSDNDESFLDEESRQSMEKLQLSAKRRQEREAQLRLSKFHGEGAMVDPESNCNPMNISADSTMDSSQQGSSVQEFGELVSDDGKKATEEKTICGFTKKQFCFLLVATFIVTLAGASIPTVFVTSKEAIATQAPSVSMVPSAAPSLSMVPSDQPSLVPTNTFQPSSIPSDLPSTVPSIVPTDTYKPSQRPSNVPSLSLVPSSQPTNSMVPSEVPSMVPTDTQSPSRAPTPLPSVEPSLSMEPTFTPIDPNWRFKLRLHWSKDYFWQEETTERFWCLECVPCEEYGRDDGWKHGCESYPDGSNGNCKAGDSVWIRDCRKYGNEYNVLQKHKAGFTLRLHNTNLCIERRNKHLMMKKCNINDPDQQFVAWDDFSKFELRPLEHAGRNEREADCVSQLHHPKSDEVVGMHSCWLCRHFETRYWEIYK</sequence>
<protein>
    <recommendedName>
        <fullName evidence="5">Ricin B lectin domain-containing protein</fullName>
    </recommendedName>
</protein>
<dbReference type="EMBL" id="CAKOGP040001725">
    <property type="protein sequence ID" value="CAJ1947355.1"/>
    <property type="molecule type" value="Genomic_DNA"/>
</dbReference>
<comment type="caution">
    <text evidence="3">The sequence shown here is derived from an EMBL/GenBank/DDBJ whole genome shotgun (WGS) entry which is preliminary data.</text>
</comment>
<evidence type="ECO:0008006" key="5">
    <source>
        <dbReference type="Google" id="ProtNLM"/>
    </source>
</evidence>
<dbReference type="AlphaFoldDB" id="A0AAD2FNK0"/>
<feature type="compositionally biased region" description="Polar residues" evidence="1">
    <location>
        <begin position="201"/>
        <end position="227"/>
    </location>
</feature>
<name>A0AAD2FNK0_9STRA</name>
<evidence type="ECO:0000256" key="1">
    <source>
        <dbReference type="SAM" id="MobiDB-lite"/>
    </source>
</evidence>
<dbReference type="PROSITE" id="PS50231">
    <property type="entry name" value="RICIN_B_LECTIN"/>
    <property type="match status" value="1"/>
</dbReference>
<organism evidence="3 4">
    <name type="scientific">Cylindrotheca closterium</name>
    <dbReference type="NCBI Taxonomy" id="2856"/>
    <lineage>
        <taxon>Eukaryota</taxon>
        <taxon>Sar</taxon>
        <taxon>Stramenopiles</taxon>
        <taxon>Ochrophyta</taxon>
        <taxon>Bacillariophyta</taxon>
        <taxon>Bacillariophyceae</taxon>
        <taxon>Bacillariophycidae</taxon>
        <taxon>Bacillariales</taxon>
        <taxon>Bacillariaceae</taxon>
        <taxon>Cylindrotheca</taxon>
    </lineage>
</organism>
<feature type="transmembrane region" description="Helical" evidence="2">
    <location>
        <begin position="152"/>
        <end position="173"/>
    </location>
</feature>
<keyword evidence="2" id="KW-0472">Membrane</keyword>
<gene>
    <name evidence="3" type="ORF">CYCCA115_LOCUS11105</name>
</gene>
<feature type="region of interest" description="Disordered" evidence="1">
    <location>
        <begin position="185"/>
        <end position="292"/>
    </location>
</feature>
<dbReference type="SUPFAM" id="SSF50370">
    <property type="entry name" value="Ricin B-like lectins"/>
    <property type="match status" value="1"/>
</dbReference>
<accession>A0AAD2FNK0</accession>
<feature type="compositionally biased region" description="Polar residues" evidence="1">
    <location>
        <begin position="1"/>
        <end position="10"/>
    </location>
</feature>
<keyword evidence="4" id="KW-1185">Reference proteome</keyword>
<evidence type="ECO:0000313" key="4">
    <source>
        <dbReference type="Proteomes" id="UP001295423"/>
    </source>
</evidence>
<dbReference type="InterPro" id="IPR035992">
    <property type="entry name" value="Ricin_B-like_lectins"/>
</dbReference>
<keyword evidence="2" id="KW-1133">Transmembrane helix</keyword>
<feature type="region of interest" description="Disordered" evidence="1">
    <location>
        <begin position="48"/>
        <end position="78"/>
    </location>
</feature>
<proteinExistence type="predicted"/>
<feature type="compositionally biased region" description="Low complexity" evidence="1">
    <location>
        <begin position="185"/>
        <end position="199"/>
    </location>
</feature>
<reference evidence="3" key="1">
    <citation type="submission" date="2023-08" db="EMBL/GenBank/DDBJ databases">
        <authorList>
            <person name="Audoor S."/>
            <person name="Bilcke G."/>
        </authorList>
    </citation>
    <scope>NUCLEOTIDE SEQUENCE</scope>
</reference>
<keyword evidence="2" id="KW-0812">Transmembrane</keyword>
<dbReference type="Proteomes" id="UP001295423">
    <property type="component" value="Unassembled WGS sequence"/>
</dbReference>
<feature type="compositionally biased region" description="Low complexity" evidence="1">
    <location>
        <begin position="241"/>
        <end position="255"/>
    </location>
</feature>